<sequence>MAIRQAKIKANDISSSRNFTYLSWKLVNTFRNNSNSFQNSQLDADAFLNYFDSVPHGLIAASISNELKEDPINLVEQLTEENPYFSFRNVSSTIVRDVIRSWKNSRS</sequence>
<evidence type="ECO:0000313" key="2">
    <source>
        <dbReference type="Proteomes" id="UP001516400"/>
    </source>
</evidence>
<reference evidence="1 2" key="1">
    <citation type="journal article" date="2021" name="BMC Biol.">
        <title>Horizontally acquired antibacterial genes associated with adaptive radiation of ladybird beetles.</title>
        <authorList>
            <person name="Li H.S."/>
            <person name="Tang X.F."/>
            <person name="Huang Y.H."/>
            <person name="Xu Z.Y."/>
            <person name="Chen M.L."/>
            <person name="Du X.Y."/>
            <person name="Qiu B.Y."/>
            <person name="Chen P.T."/>
            <person name="Zhang W."/>
            <person name="Slipinski A."/>
            <person name="Escalona H.E."/>
            <person name="Waterhouse R.M."/>
            <person name="Zwick A."/>
            <person name="Pang H."/>
        </authorList>
    </citation>
    <scope>NUCLEOTIDE SEQUENCE [LARGE SCALE GENOMIC DNA]</scope>
    <source>
        <strain evidence="1">SYSU2018</strain>
    </source>
</reference>
<proteinExistence type="predicted"/>
<keyword evidence="2" id="KW-1185">Reference proteome</keyword>
<gene>
    <name evidence="1" type="ORF">HHI36_006963</name>
</gene>
<dbReference type="EMBL" id="JABFTP020000021">
    <property type="protein sequence ID" value="KAL3267830.1"/>
    <property type="molecule type" value="Genomic_DNA"/>
</dbReference>
<evidence type="ECO:0000313" key="1">
    <source>
        <dbReference type="EMBL" id="KAL3267830.1"/>
    </source>
</evidence>
<dbReference type="AlphaFoldDB" id="A0ABD2MNL5"/>
<organism evidence="1 2">
    <name type="scientific">Cryptolaemus montrouzieri</name>
    <dbReference type="NCBI Taxonomy" id="559131"/>
    <lineage>
        <taxon>Eukaryota</taxon>
        <taxon>Metazoa</taxon>
        <taxon>Ecdysozoa</taxon>
        <taxon>Arthropoda</taxon>
        <taxon>Hexapoda</taxon>
        <taxon>Insecta</taxon>
        <taxon>Pterygota</taxon>
        <taxon>Neoptera</taxon>
        <taxon>Endopterygota</taxon>
        <taxon>Coleoptera</taxon>
        <taxon>Polyphaga</taxon>
        <taxon>Cucujiformia</taxon>
        <taxon>Coccinelloidea</taxon>
        <taxon>Coccinellidae</taxon>
        <taxon>Scymninae</taxon>
        <taxon>Scymnini</taxon>
        <taxon>Cryptolaemus</taxon>
    </lineage>
</organism>
<name>A0ABD2MNL5_9CUCU</name>
<dbReference type="Proteomes" id="UP001516400">
    <property type="component" value="Unassembled WGS sequence"/>
</dbReference>
<accession>A0ABD2MNL5</accession>
<protein>
    <submittedName>
        <fullName evidence="1">Uncharacterized protein</fullName>
    </submittedName>
</protein>
<comment type="caution">
    <text evidence="1">The sequence shown here is derived from an EMBL/GenBank/DDBJ whole genome shotgun (WGS) entry which is preliminary data.</text>
</comment>